<comment type="similarity">
    <text evidence="2">Belongs to the 7B2 family.</text>
</comment>
<dbReference type="GO" id="GO:0030141">
    <property type="term" value="C:secretory granule"/>
    <property type="evidence" value="ECO:0007669"/>
    <property type="project" value="InterPro"/>
</dbReference>
<comment type="caution">
    <text evidence="10">The sequence shown here is derived from an EMBL/GenBank/DDBJ whole genome shotgun (WGS) entry which is preliminary data.</text>
</comment>
<evidence type="ECO:0000313" key="10">
    <source>
        <dbReference type="EMBL" id="CAG7838457.1"/>
    </source>
</evidence>
<evidence type="ECO:0000256" key="3">
    <source>
        <dbReference type="ARBA" id="ARBA00019589"/>
    </source>
</evidence>
<dbReference type="OrthoDB" id="9922675at2759"/>
<keyword evidence="4" id="KW-0813">Transport</keyword>
<proteinExistence type="inferred from homology"/>
<dbReference type="PANTHER" id="PTHR12738:SF0">
    <property type="entry name" value="NEUROENDOCRINE PROTEIN 7B2"/>
    <property type="match status" value="1"/>
</dbReference>
<name>A0A8J2LKA4_9HEXA</name>
<reference evidence="10" key="1">
    <citation type="submission" date="2021-06" db="EMBL/GenBank/DDBJ databases">
        <authorList>
            <person name="Hodson N. C."/>
            <person name="Mongue J. A."/>
            <person name="Jaron S. K."/>
        </authorList>
    </citation>
    <scope>NUCLEOTIDE SEQUENCE</scope>
</reference>
<dbReference type="GO" id="GO:0030234">
    <property type="term" value="F:enzyme regulator activity"/>
    <property type="evidence" value="ECO:0007669"/>
    <property type="project" value="TreeGrafter"/>
</dbReference>
<evidence type="ECO:0000313" key="11">
    <source>
        <dbReference type="Proteomes" id="UP000708208"/>
    </source>
</evidence>
<comment type="subcellular location">
    <subcellularLocation>
        <location evidence="1">Secreted</location>
    </subcellularLocation>
</comment>
<dbReference type="Proteomes" id="UP000708208">
    <property type="component" value="Unassembled WGS sequence"/>
</dbReference>
<sequence length="284" mass="31280">MFFLLVTLSVSSVFGYAPLREPGAGIYNDASFIQDMLDRLNRNLDLEGSSLIDLGNRMDEMSPMRDNSFGRQTKDAELMEGLDYDMLLNGGGNPSIRDTEYLQHSSLWGPKYMSGGSDGSLKIKGVQKPAGRKTDAVLPAYCNPPNPCPVGFSVEDGCIENFENTAGFSRAYQASQDCMCDSEHMFDCPAPKESNSEIDLSQNDFLINDLSQVAGEHKSLVAKKFYDMKTHGDQLAQVYERAREAAAHNGNGLKSDENPFLQGEKLPIAAKKGQNSHLMTSFDF</sequence>
<evidence type="ECO:0000256" key="4">
    <source>
        <dbReference type="ARBA" id="ARBA00022448"/>
    </source>
</evidence>
<keyword evidence="8" id="KW-0143">Chaperone</keyword>
<dbReference type="GO" id="GO:0046883">
    <property type="term" value="P:regulation of hormone secretion"/>
    <property type="evidence" value="ECO:0007669"/>
    <property type="project" value="TreeGrafter"/>
</dbReference>
<evidence type="ECO:0000256" key="2">
    <source>
        <dbReference type="ARBA" id="ARBA00006348"/>
    </source>
</evidence>
<keyword evidence="6 9" id="KW-0732">Signal</keyword>
<feature type="chain" id="PRO_5035263629" description="Neuroendocrine protein 7B2" evidence="9">
    <location>
        <begin position="16"/>
        <end position="284"/>
    </location>
</feature>
<keyword evidence="5" id="KW-0964">Secreted</keyword>
<dbReference type="GO" id="GO:0007218">
    <property type="term" value="P:neuropeptide signaling pathway"/>
    <property type="evidence" value="ECO:0007669"/>
    <property type="project" value="InterPro"/>
</dbReference>
<evidence type="ECO:0000256" key="8">
    <source>
        <dbReference type="ARBA" id="ARBA00023186"/>
    </source>
</evidence>
<gene>
    <name evidence="10" type="ORF">AFUS01_LOCUS47428</name>
</gene>
<dbReference type="Pfam" id="PF05281">
    <property type="entry name" value="Secretogranin_V"/>
    <property type="match status" value="1"/>
</dbReference>
<evidence type="ECO:0000256" key="7">
    <source>
        <dbReference type="ARBA" id="ARBA00023157"/>
    </source>
</evidence>
<accession>A0A8J2LKA4</accession>
<feature type="signal peptide" evidence="9">
    <location>
        <begin position="1"/>
        <end position="15"/>
    </location>
</feature>
<dbReference type="PANTHER" id="PTHR12738">
    <property type="entry name" value="NEUROENDOCRINE PROTEIN 7B2"/>
    <property type="match status" value="1"/>
</dbReference>
<evidence type="ECO:0000256" key="5">
    <source>
        <dbReference type="ARBA" id="ARBA00022525"/>
    </source>
</evidence>
<keyword evidence="11" id="KW-1185">Reference proteome</keyword>
<evidence type="ECO:0000256" key="9">
    <source>
        <dbReference type="SAM" id="SignalP"/>
    </source>
</evidence>
<protein>
    <recommendedName>
        <fullName evidence="3">Neuroendocrine protein 7B2</fullName>
    </recommendedName>
</protein>
<evidence type="ECO:0000256" key="6">
    <source>
        <dbReference type="ARBA" id="ARBA00022729"/>
    </source>
</evidence>
<dbReference type="GO" id="GO:0005576">
    <property type="term" value="C:extracellular region"/>
    <property type="evidence" value="ECO:0007669"/>
    <property type="project" value="UniProtKB-SubCell"/>
</dbReference>
<dbReference type="AlphaFoldDB" id="A0A8J2LKA4"/>
<dbReference type="EMBL" id="CAJVCH010571759">
    <property type="protein sequence ID" value="CAG7838457.1"/>
    <property type="molecule type" value="Genomic_DNA"/>
</dbReference>
<organism evidence="10 11">
    <name type="scientific">Allacma fusca</name>
    <dbReference type="NCBI Taxonomy" id="39272"/>
    <lineage>
        <taxon>Eukaryota</taxon>
        <taxon>Metazoa</taxon>
        <taxon>Ecdysozoa</taxon>
        <taxon>Arthropoda</taxon>
        <taxon>Hexapoda</taxon>
        <taxon>Collembola</taxon>
        <taxon>Symphypleona</taxon>
        <taxon>Sminthuridae</taxon>
        <taxon>Allacma</taxon>
    </lineage>
</organism>
<keyword evidence="7" id="KW-1015">Disulfide bond</keyword>
<dbReference type="InterPro" id="IPR007945">
    <property type="entry name" value="Secretogranin_V"/>
</dbReference>
<evidence type="ECO:0000256" key="1">
    <source>
        <dbReference type="ARBA" id="ARBA00004613"/>
    </source>
</evidence>